<dbReference type="GO" id="GO:0005802">
    <property type="term" value="C:trans-Golgi network"/>
    <property type="evidence" value="ECO:0007669"/>
    <property type="project" value="TreeGrafter"/>
</dbReference>
<keyword evidence="2" id="KW-1185">Reference proteome</keyword>
<dbReference type="Proteomes" id="UP000436088">
    <property type="component" value="Unassembled WGS sequence"/>
</dbReference>
<reference evidence="1" key="1">
    <citation type="submission" date="2019-09" db="EMBL/GenBank/DDBJ databases">
        <title>Draft genome information of white flower Hibiscus syriacus.</title>
        <authorList>
            <person name="Kim Y.-M."/>
        </authorList>
    </citation>
    <scope>NUCLEOTIDE SEQUENCE [LARGE SCALE GENOMIC DNA]</scope>
    <source>
        <strain evidence="1">YM2019G1</strain>
    </source>
</reference>
<dbReference type="EMBL" id="VEPZ02001744">
    <property type="protein sequence ID" value="KAE8658425.1"/>
    <property type="molecule type" value="Genomic_DNA"/>
</dbReference>
<name>A0A6A2WSF7_HIBSY</name>
<organism evidence="1 2">
    <name type="scientific">Hibiscus syriacus</name>
    <name type="common">Rose of Sharon</name>
    <dbReference type="NCBI Taxonomy" id="106335"/>
    <lineage>
        <taxon>Eukaryota</taxon>
        <taxon>Viridiplantae</taxon>
        <taxon>Streptophyta</taxon>
        <taxon>Embryophyta</taxon>
        <taxon>Tracheophyta</taxon>
        <taxon>Spermatophyta</taxon>
        <taxon>Magnoliopsida</taxon>
        <taxon>eudicotyledons</taxon>
        <taxon>Gunneridae</taxon>
        <taxon>Pentapetalae</taxon>
        <taxon>rosids</taxon>
        <taxon>malvids</taxon>
        <taxon>Malvales</taxon>
        <taxon>Malvaceae</taxon>
        <taxon>Malvoideae</taxon>
        <taxon>Hibiscus</taxon>
    </lineage>
</organism>
<comment type="caution">
    <text evidence="1">The sequence shown here is derived from an EMBL/GenBank/DDBJ whole genome shotgun (WGS) entry which is preliminary data.</text>
</comment>
<dbReference type="AlphaFoldDB" id="A0A6A2WSF7"/>
<proteinExistence type="predicted"/>
<gene>
    <name evidence="1" type="ORF">F3Y22_tig00116971pilonHSYRG00445</name>
</gene>
<evidence type="ECO:0000313" key="1">
    <source>
        <dbReference type="EMBL" id="KAE8658425.1"/>
    </source>
</evidence>
<protein>
    <submittedName>
        <fullName evidence="1">Uncharacterized protein</fullName>
    </submittedName>
</protein>
<dbReference type="PANTHER" id="PTHR10663">
    <property type="entry name" value="GUANYL-NUCLEOTIDE EXCHANGE FACTOR"/>
    <property type="match status" value="1"/>
</dbReference>
<evidence type="ECO:0000313" key="2">
    <source>
        <dbReference type="Proteomes" id="UP000436088"/>
    </source>
</evidence>
<sequence>MSESCSTFSCRRFDGDGCSSSMTTSSRLMDVGGFGFQVPMIGGKDVVIWDDDDEKRDTDLSYVAILRFMVEVCWGLMLAAFNATIDQSDDRLTTSQCILGFRYVVHVTAVIGMQIQRNDFVTYVAKFTFLHCAAYMKQKNVDVVKKGTLQNPAVMAVIQGVHMIAALSESIVQDWLNSEAIVAFVKALCKVSMSELQSPKDPRVFSLIKLIEIAASISLLRVPMEVLI</sequence>
<accession>A0A6A2WSF7</accession>
<dbReference type="PANTHER" id="PTHR10663:SF108">
    <property type="entry name" value="BREFELDIN A-INHIBITED GUANINE NUCLEOTIDE-EXCHANGE PROTEIN 1"/>
    <property type="match status" value="1"/>
</dbReference>